<reference evidence="7 8" key="1">
    <citation type="journal article" date="2014" name="Nat. Genet.">
        <title>Genome sequence of the hot pepper provides insights into the evolution of pungency in Capsicum species.</title>
        <authorList>
            <person name="Kim S."/>
            <person name="Park M."/>
            <person name="Yeom S.I."/>
            <person name="Kim Y.M."/>
            <person name="Lee J.M."/>
            <person name="Lee H.A."/>
            <person name="Seo E."/>
            <person name="Choi J."/>
            <person name="Cheong K."/>
            <person name="Kim K.T."/>
            <person name="Jung K."/>
            <person name="Lee G.W."/>
            <person name="Oh S.K."/>
            <person name="Bae C."/>
            <person name="Kim S.B."/>
            <person name="Lee H.Y."/>
            <person name="Kim S.Y."/>
            <person name="Kim M.S."/>
            <person name="Kang B.C."/>
            <person name="Jo Y.D."/>
            <person name="Yang H.B."/>
            <person name="Jeong H.J."/>
            <person name="Kang W.H."/>
            <person name="Kwon J.K."/>
            <person name="Shin C."/>
            <person name="Lim J.Y."/>
            <person name="Park J.H."/>
            <person name="Huh J.H."/>
            <person name="Kim J.S."/>
            <person name="Kim B.D."/>
            <person name="Cohen O."/>
            <person name="Paran I."/>
            <person name="Suh M.C."/>
            <person name="Lee S.B."/>
            <person name="Kim Y.K."/>
            <person name="Shin Y."/>
            <person name="Noh S.J."/>
            <person name="Park J."/>
            <person name="Seo Y.S."/>
            <person name="Kwon S.Y."/>
            <person name="Kim H.A."/>
            <person name="Park J.M."/>
            <person name="Kim H.J."/>
            <person name="Choi S.B."/>
            <person name="Bosland P.W."/>
            <person name="Reeves G."/>
            <person name="Jo S.H."/>
            <person name="Lee B.W."/>
            <person name="Cho H.T."/>
            <person name="Choi H.S."/>
            <person name="Lee M.S."/>
            <person name="Yu Y."/>
            <person name="Do Choi Y."/>
            <person name="Park B.S."/>
            <person name="van Deynze A."/>
            <person name="Ashrafi H."/>
            <person name="Hill T."/>
            <person name="Kim W.T."/>
            <person name="Pai H.S."/>
            <person name="Ahn H.K."/>
            <person name="Yeam I."/>
            <person name="Giovannoni J.J."/>
            <person name="Rose J.K."/>
            <person name="Sorensen I."/>
            <person name="Lee S.J."/>
            <person name="Kim R.W."/>
            <person name="Choi I.Y."/>
            <person name="Choi B.S."/>
            <person name="Lim J.S."/>
            <person name="Lee Y.H."/>
            <person name="Choi D."/>
        </authorList>
    </citation>
    <scope>NUCLEOTIDE SEQUENCE [LARGE SCALE GENOMIC DNA]</scope>
    <source>
        <strain evidence="8">cv. CM334</strain>
    </source>
</reference>
<name>A0A2G2Z5R3_CAPAN</name>
<dbReference type="OMA" id="VESRMEH"/>
<dbReference type="Pfam" id="PF01798">
    <property type="entry name" value="Nop"/>
    <property type="match status" value="1"/>
</dbReference>
<dbReference type="Proteomes" id="UP000222542">
    <property type="component" value="Unassembled WGS sequence"/>
</dbReference>
<evidence type="ECO:0000256" key="1">
    <source>
        <dbReference type="ARBA" id="ARBA00005572"/>
    </source>
</evidence>
<keyword evidence="4" id="KW-0694">RNA-binding</keyword>
<dbReference type="SUPFAM" id="SSF89124">
    <property type="entry name" value="Nop domain"/>
    <property type="match status" value="1"/>
</dbReference>
<keyword evidence="8" id="KW-1185">Reference proteome</keyword>
<accession>A0A2G2Z5R3</accession>
<comment type="caution">
    <text evidence="7">The sequence shown here is derived from an EMBL/GenBank/DDBJ whole genome shotgun (WGS) entry which is preliminary data.</text>
</comment>
<dbReference type="GO" id="GO:0000398">
    <property type="term" value="P:mRNA splicing, via spliceosome"/>
    <property type="evidence" value="ECO:0000318"/>
    <property type="project" value="GO_Central"/>
</dbReference>
<dbReference type="InterPro" id="IPR027105">
    <property type="entry name" value="Prp31"/>
</dbReference>
<sequence length="446" mass="49218">MTTLADSFLADLDELDDNTIDVHLHMEEDKYENLVFNYHDDYDLDDFLKLQKSRHYIDTMQKVEHSLIFANKGDVLLEYDDPEYKLIVDCNALSVDIDDEIDVIHDFIRDKYRLKFPELDSLVNHPIDYARVVKKIGNEMDLTLVDLQGLLPSAVIMVVTVTASTTNGKPLPERVLERTLEECDRILDLDSSKKKVVDFVESRMKCIAPNLCGVVGSAVAAKLVCCAGGLMLSANMPSDNIRCLGARRKNLAGFSKASTPRFCYFDETDIFQSTPPSLRGKVRKILADKCSLAARVDLSKTGRIDFKEKICKKIEKLQELLPARLPKALPVPDFTSRKKVPEESSLGDGIGVGYGMLGQAGSGRLRISARQSKKIAKISEAKKSYGSTGAFTSGLSSSLAFTPVQGIELVNPQAHSDQLGSGTQSTYFSETGTFSKIKGQKALSGV</sequence>
<evidence type="ECO:0000313" key="8">
    <source>
        <dbReference type="Proteomes" id="UP000222542"/>
    </source>
</evidence>
<evidence type="ECO:0000256" key="2">
    <source>
        <dbReference type="ARBA" id="ARBA00022664"/>
    </source>
</evidence>
<evidence type="ECO:0000256" key="4">
    <source>
        <dbReference type="ARBA" id="ARBA00022884"/>
    </source>
</evidence>
<dbReference type="Gene3D" id="1.10.246.90">
    <property type="entry name" value="Nop domain"/>
    <property type="match status" value="1"/>
</dbReference>
<comment type="similarity">
    <text evidence="1">Belongs to the PRP31 family.</text>
</comment>
<dbReference type="STRING" id="4072.A0A2G2Z5R3"/>
<keyword evidence="2" id="KW-0507">mRNA processing</keyword>
<dbReference type="InterPro" id="IPR036070">
    <property type="entry name" value="Nop_dom_sf"/>
</dbReference>
<evidence type="ECO:0000313" key="7">
    <source>
        <dbReference type="EMBL" id="PHT77231.1"/>
    </source>
</evidence>
<evidence type="ECO:0000259" key="6">
    <source>
        <dbReference type="PROSITE" id="PS51358"/>
    </source>
</evidence>
<dbReference type="InterPro" id="IPR042239">
    <property type="entry name" value="Nop_C"/>
</dbReference>
<gene>
    <name evidence="7" type="ORF">T459_20753</name>
</gene>
<keyword evidence="5" id="KW-0508">mRNA splicing</keyword>
<dbReference type="Gene3D" id="1.10.287.4070">
    <property type="match status" value="1"/>
</dbReference>
<feature type="domain" description="Nop" evidence="6">
    <location>
        <begin position="207"/>
        <end position="319"/>
    </location>
</feature>
<dbReference type="GO" id="GO:0071011">
    <property type="term" value="C:precatalytic spliceosome"/>
    <property type="evidence" value="ECO:0000318"/>
    <property type="project" value="GO_Central"/>
</dbReference>
<dbReference type="InterPro" id="IPR002687">
    <property type="entry name" value="Nop_dom"/>
</dbReference>
<organism evidence="7 8">
    <name type="scientific">Capsicum annuum</name>
    <name type="common">Capsicum pepper</name>
    <dbReference type="NCBI Taxonomy" id="4072"/>
    <lineage>
        <taxon>Eukaryota</taxon>
        <taxon>Viridiplantae</taxon>
        <taxon>Streptophyta</taxon>
        <taxon>Embryophyta</taxon>
        <taxon>Tracheophyta</taxon>
        <taxon>Spermatophyta</taxon>
        <taxon>Magnoliopsida</taxon>
        <taxon>eudicotyledons</taxon>
        <taxon>Gunneridae</taxon>
        <taxon>Pentapetalae</taxon>
        <taxon>asterids</taxon>
        <taxon>lamiids</taxon>
        <taxon>Solanales</taxon>
        <taxon>Solanaceae</taxon>
        <taxon>Solanoideae</taxon>
        <taxon>Capsiceae</taxon>
        <taxon>Capsicum</taxon>
    </lineage>
</organism>
<dbReference type="PANTHER" id="PTHR13904:SF3">
    <property type="entry name" value="NOP DOMAIN-CONTAINING PROTEIN"/>
    <property type="match status" value="1"/>
</dbReference>
<dbReference type="SMART" id="SM00931">
    <property type="entry name" value="NOSIC"/>
    <property type="match status" value="1"/>
</dbReference>
<dbReference type="AlphaFoldDB" id="A0A2G2Z5R3"/>
<keyword evidence="3" id="KW-0747">Spliceosome</keyword>
<dbReference type="EMBL" id="AYRZ02000007">
    <property type="protein sequence ID" value="PHT77231.1"/>
    <property type="molecule type" value="Genomic_DNA"/>
</dbReference>
<dbReference type="PROSITE" id="PS51358">
    <property type="entry name" value="NOP"/>
    <property type="match status" value="1"/>
</dbReference>
<protein>
    <recommendedName>
        <fullName evidence="6">Nop domain-containing protein</fullName>
    </recommendedName>
</protein>
<dbReference type="GO" id="GO:0046540">
    <property type="term" value="C:U4/U6 x U5 tri-snRNP complex"/>
    <property type="evidence" value="ECO:0007669"/>
    <property type="project" value="InterPro"/>
</dbReference>
<dbReference type="GO" id="GO:0005687">
    <property type="term" value="C:U4 snRNP"/>
    <property type="evidence" value="ECO:0000318"/>
    <property type="project" value="GO_Central"/>
</dbReference>
<dbReference type="PANTHER" id="PTHR13904">
    <property type="entry name" value="PRE-MRNA SPLICING FACTOR PRP31"/>
    <property type="match status" value="1"/>
</dbReference>
<dbReference type="InterPro" id="IPR012976">
    <property type="entry name" value="NOSIC"/>
</dbReference>
<dbReference type="FunFam" id="1.10.287.4070:FF:000003">
    <property type="entry name" value="U4/U6 small nuclear ribonucleoprotein PRP31"/>
    <property type="match status" value="1"/>
</dbReference>
<dbReference type="Gramene" id="PHT77231">
    <property type="protein sequence ID" value="PHT77231"/>
    <property type="gene ID" value="T459_20753"/>
</dbReference>
<proteinExistence type="inferred from homology"/>
<dbReference type="GO" id="GO:0000244">
    <property type="term" value="P:spliceosomal tri-snRNP complex assembly"/>
    <property type="evidence" value="ECO:0007669"/>
    <property type="project" value="InterPro"/>
</dbReference>
<evidence type="ECO:0000256" key="5">
    <source>
        <dbReference type="ARBA" id="ARBA00023187"/>
    </source>
</evidence>
<dbReference type="InterPro" id="IPR019175">
    <property type="entry name" value="Prp31_C"/>
</dbReference>
<dbReference type="GO" id="GO:0003723">
    <property type="term" value="F:RNA binding"/>
    <property type="evidence" value="ECO:0007669"/>
    <property type="project" value="UniProtKB-KW"/>
</dbReference>
<evidence type="ECO:0000256" key="3">
    <source>
        <dbReference type="ARBA" id="ARBA00022728"/>
    </source>
</evidence>
<dbReference type="Pfam" id="PF09785">
    <property type="entry name" value="Prp31_C"/>
    <property type="match status" value="1"/>
</dbReference>
<reference evidence="7 8" key="2">
    <citation type="journal article" date="2017" name="Genome Biol.">
        <title>New reference genome sequences of hot pepper reveal the massive evolution of plant disease-resistance genes by retroduplication.</title>
        <authorList>
            <person name="Kim S."/>
            <person name="Park J."/>
            <person name="Yeom S.I."/>
            <person name="Kim Y.M."/>
            <person name="Seo E."/>
            <person name="Kim K.T."/>
            <person name="Kim M.S."/>
            <person name="Lee J.M."/>
            <person name="Cheong K."/>
            <person name="Shin H.S."/>
            <person name="Kim S.B."/>
            <person name="Han K."/>
            <person name="Lee J."/>
            <person name="Park M."/>
            <person name="Lee H.A."/>
            <person name="Lee H.Y."/>
            <person name="Lee Y."/>
            <person name="Oh S."/>
            <person name="Lee J.H."/>
            <person name="Choi E."/>
            <person name="Choi E."/>
            <person name="Lee S.E."/>
            <person name="Jeon J."/>
            <person name="Kim H."/>
            <person name="Choi G."/>
            <person name="Song H."/>
            <person name="Lee J."/>
            <person name="Lee S.C."/>
            <person name="Kwon J.K."/>
            <person name="Lee H.Y."/>
            <person name="Koo N."/>
            <person name="Hong Y."/>
            <person name="Kim R.W."/>
            <person name="Kang W.H."/>
            <person name="Huh J.H."/>
            <person name="Kang B.C."/>
            <person name="Yang T.J."/>
            <person name="Lee Y.H."/>
            <person name="Bennetzen J.L."/>
            <person name="Choi D."/>
        </authorList>
    </citation>
    <scope>NUCLEOTIDE SEQUENCE [LARGE SCALE GENOMIC DNA]</scope>
    <source>
        <strain evidence="8">cv. CM334</strain>
    </source>
</reference>
<dbReference type="GO" id="GO:0097526">
    <property type="term" value="C:spliceosomal tri-snRNP complex"/>
    <property type="evidence" value="ECO:0000318"/>
    <property type="project" value="GO_Central"/>
</dbReference>